<keyword evidence="3" id="KW-0804">Transcription</keyword>
<reference evidence="5 6" key="1">
    <citation type="journal article" date="2019" name="Int. J. Syst. Evol. Microbiol.">
        <title>The Global Catalogue of Microorganisms (GCM) 10K type strain sequencing project: providing services to taxonomists for standard genome sequencing and annotation.</title>
        <authorList>
            <consortium name="The Broad Institute Genomics Platform"/>
            <consortium name="The Broad Institute Genome Sequencing Center for Infectious Disease"/>
            <person name="Wu L."/>
            <person name="Ma J."/>
        </authorList>
    </citation>
    <scope>NUCLEOTIDE SEQUENCE [LARGE SCALE GENOMIC DNA]</scope>
    <source>
        <strain evidence="5 6">JCM 11448</strain>
    </source>
</reference>
<feature type="domain" description="HTH araC/xylS-type" evidence="4">
    <location>
        <begin position="60"/>
        <end position="161"/>
    </location>
</feature>
<dbReference type="Gene3D" id="1.10.10.60">
    <property type="entry name" value="Homeodomain-like"/>
    <property type="match status" value="1"/>
</dbReference>
<organism evidence="5 6">
    <name type="scientific">Streptomyces javensis</name>
    <dbReference type="NCBI Taxonomy" id="114698"/>
    <lineage>
        <taxon>Bacteria</taxon>
        <taxon>Bacillati</taxon>
        <taxon>Actinomycetota</taxon>
        <taxon>Actinomycetes</taxon>
        <taxon>Kitasatosporales</taxon>
        <taxon>Streptomycetaceae</taxon>
        <taxon>Streptomyces</taxon>
        <taxon>Streptomyces violaceusniger group</taxon>
    </lineage>
</organism>
<keyword evidence="2" id="KW-0238">DNA-binding</keyword>
<dbReference type="InterPro" id="IPR018060">
    <property type="entry name" value="HTH_AraC"/>
</dbReference>
<evidence type="ECO:0000256" key="3">
    <source>
        <dbReference type="ARBA" id="ARBA00023163"/>
    </source>
</evidence>
<keyword evidence="6" id="KW-1185">Reference proteome</keyword>
<sequence>MGLLLTTFLAHLADESASYTPHDAARLGTVGLDLVTATLAHFLEREGDIPSDSRQRVLYMRITSFIERHLGDTALTAGEIAAAHHISVRSLHRLFQQNGVTVRFWIRGRRLERCRRDLADPLKRHMPIQATATRWGYPQADVFSRAFRSHTGMSPREFRDGP</sequence>
<accession>A0ABN1WZN2</accession>
<evidence type="ECO:0000256" key="1">
    <source>
        <dbReference type="ARBA" id="ARBA00023015"/>
    </source>
</evidence>
<dbReference type="EMBL" id="BAAAIH010000018">
    <property type="protein sequence ID" value="GAA1274420.1"/>
    <property type="molecule type" value="Genomic_DNA"/>
</dbReference>
<evidence type="ECO:0000256" key="2">
    <source>
        <dbReference type="ARBA" id="ARBA00023125"/>
    </source>
</evidence>
<comment type="caution">
    <text evidence="5">The sequence shown here is derived from an EMBL/GenBank/DDBJ whole genome shotgun (WGS) entry which is preliminary data.</text>
</comment>
<keyword evidence="1" id="KW-0805">Transcription regulation</keyword>
<gene>
    <name evidence="5" type="ORF">GCM10009579_36710</name>
</gene>
<dbReference type="PROSITE" id="PS01124">
    <property type="entry name" value="HTH_ARAC_FAMILY_2"/>
    <property type="match status" value="1"/>
</dbReference>
<protein>
    <recommendedName>
        <fullName evidence="4">HTH araC/xylS-type domain-containing protein</fullName>
    </recommendedName>
</protein>
<evidence type="ECO:0000313" key="6">
    <source>
        <dbReference type="Proteomes" id="UP001500282"/>
    </source>
</evidence>
<dbReference type="PANTHER" id="PTHR43280:SF31">
    <property type="entry name" value="TRANSCRIPTIONAL REGULATORY PROTEIN"/>
    <property type="match status" value="1"/>
</dbReference>
<proteinExistence type="predicted"/>
<dbReference type="SMART" id="SM00342">
    <property type="entry name" value="HTH_ARAC"/>
    <property type="match status" value="1"/>
</dbReference>
<dbReference type="PANTHER" id="PTHR43280">
    <property type="entry name" value="ARAC-FAMILY TRANSCRIPTIONAL REGULATOR"/>
    <property type="match status" value="1"/>
</dbReference>
<evidence type="ECO:0000313" key="5">
    <source>
        <dbReference type="EMBL" id="GAA1274420.1"/>
    </source>
</evidence>
<name>A0ABN1WZN2_9ACTN</name>
<evidence type="ECO:0000259" key="4">
    <source>
        <dbReference type="PROSITE" id="PS01124"/>
    </source>
</evidence>
<dbReference type="Proteomes" id="UP001500282">
    <property type="component" value="Unassembled WGS sequence"/>
</dbReference>
<dbReference type="Pfam" id="PF12833">
    <property type="entry name" value="HTH_18"/>
    <property type="match status" value="1"/>
</dbReference>
<dbReference type="SUPFAM" id="SSF46689">
    <property type="entry name" value="Homeodomain-like"/>
    <property type="match status" value="1"/>
</dbReference>
<dbReference type="InterPro" id="IPR009057">
    <property type="entry name" value="Homeodomain-like_sf"/>
</dbReference>